<dbReference type="AlphaFoldDB" id="A0AA40LNQ5"/>
<comment type="caution">
    <text evidence="2">The sequence shown here is derived from an EMBL/GenBank/DDBJ whole genome shotgun (WGS) entry which is preliminary data.</text>
</comment>
<evidence type="ECO:0000256" key="1">
    <source>
        <dbReference type="SAM" id="MobiDB-lite"/>
    </source>
</evidence>
<name>A0AA40LNQ5_CNENI</name>
<evidence type="ECO:0000313" key="2">
    <source>
        <dbReference type="EMBL" id="KAK1338522.1"/>
    </source>
</evidence>
<accession>A0AA40LNQ5</accession>
<gene>
    <name evidence="2" type="ORF">QTO34_001639</name>
</gene>
<evidence type="ECO:0008006" key="4">
    <source>
        <dbReference type="Google" id="ProtNLM"/>
    </source>
</evidence>
<protein>
    <recommendedName>
        <fullName evidence="4">DDE-1 domain-containing protein</fullName>
    </recommendedName>
</protein>
<evidence type="ECO:0000313" key="3">
    <source>
        <dbReference type="Proteomes" id="UP001177744"/>
    </source>
</evidence>
<proteinExistence type="predicted"/>
<feature type="compositionally biased region" description="Basic and acidic residues" evidence="1">
    <location>
        <begin position="10"/>
        <end position="20"/>
    </location>
</feature>
<dbReference type="Proteomes" id="UP001177744">
    <property type="component" value="Unassembled WGS sequence"/>
</dbReference>
<organism evidence="2 3">
    <name type="scientific">Cnephaeus nilssonii</name>
    <name type="common">Northern bat</name>
    <name type="synonym">Eptesicus nilssonii</name>
    <dbReference type="NCBI Taxonomy" id="3371016"/>
    <lineage>
        <taxon>Eukaryota</taxon>
        <taxon>Metazoa</taxon>
        <taxon>Chordata</taxon>
        <taxon>Craniata</taxon>
        <taxon>Vertebrata</taxon>
        <taxon>Euteleostomi</taxon>
        <taxon>Mammalia</taxon>
        <taxon>Eutheria</taxon>
        <taxon>Laurasiatheria</taxon>
        <taxon>Chiroptera</taxon>
        <taxon>Yangochiroptera</taxon>
        <taxon>Vespertilionidae</taxon>
        <taxon>Cnephaeus</taxon>
    </lineage>
</organism>
<reference evidence="2" key="1">
    <citation type="submission" date="2023-06" db="EMBL/GenBank/DDBJ databases">
        <title>Reference genome for the Northern bat (Eptesicus nilssonii), a most northern bat species.</title>
        <authorList>
            <person name="Laine V.N."/>
            <person name="Pulliainen A.T."/>
            <person name="Lilley T.M."/>
        </authorList>
    </citation>
    <scope>NUCLEOTIDE SEQUENCE</scope>
    <source>
        <strain evidence="2">BLF_Eptnil</strain>
        <tissue evidence="2">Kidney</tissue>
    </source>
</reference>
<keyword evidence="3" id="KW-1185">Reference proteome</keyword>
<feature type="region of interest" description="Disordered" evidence="1">
    <location>
        <begin position="1"/>
        <end position="39"/>
    </location>
</feature>
<dbReference type="EMBL" id="JAULJE010000010">
    <property type="protein sequence ID" value="KAK1338522.1"/>
    <property type="molecule type" value="Genomic_DNA"/>
</dbReference>
<sequence>MEVPGGAARAAEEAAARDPGDLAQAMTGGGNTKQQTSSVDKAACTGSRCRLQLPLLQRRSRCPTSKIQRQADSCVRAVMGNVLSLKKRIPSIILLFIDNAPGHPRALMEMYMANVVSMPANTHPFCSPCIKE</sequence>